<dbReference type="PROSITE" id="PS51186">
    <property type="entry name" value="GNAT"/>
    <property type="match status" value="1"/>
</dbReference>
<gene>
    <name evidence="2" type="ORF">OSB1V03_LOCUS12204</name>
</gene>
<dbReference type="AlphaFoldDB" id="A0A7R9KZ33"/>
<keyword evidence="3" id="KW-1185">Reference proteome</keyword>
<evidence type="ECO:0000313" key="3">
    <source>
        <dbReference type="Proteomes" id="UP000759131"/>
    </source>
</evidence>
<reference evidence="2" key="1">
    <citation type="submission" date="2020-11" db="EMBL/GenBank/DDBJ databases">
        <authorList>
            <person name="Tran Van P."/>
        </authorList>
    </citation>
    <scope>NUCLEOTIDE SEQUENCE</scope>
</reference>
<dbReference type="Pfam" id="PF18014">
    <property type="entry name" value="Acetyltransf_18"/>
    <property type="match status" value="1"/>
</dbReference>
<protein>
    <recommendedName>
        <fullName evidence="1">N-acetyltransferase domain-containing protein</fullName>
    </recommendedName>
</protein>
<dbReference type="PANTHER" id="PTHR47237">
    <property type="entry name" value="SLL0310 PROTEIN"/>
    <property type="match status" value="1"/>
</dbReference>
<dbReference type="InterPro" id="IPR041496">
    <property type="entry name" value="YitH/HolE_GNAT"/>
</dbReference>
<dbReference type="SUPFAM" id="SSF55729">
    <property type="entry name" value="Acyl-CoA N-acyltransferases (Nat)"/>
    <property type="match status" value="1"/>
</dbReference>
<accession>A0A7R9KZ33</accession>
<dbReference type="Pfam" id="PF00583">
    <property type="entry name" value="Acetyltransf_1"/>
    <property type="match status" value="1"/>
</dbReference>
<dbReference type="EMBL" id="CAJPIZ010009984">
    <property type="protein sequence ID" value="CAG2112225.1"/>
    <property type="molecule type" value="Genomic_DNA"/>
</dbReference>
<evidence type="ECO:0000313" key="2">
    <source>
        <dbReference type="EMBL" id="CAD7631795.1"/>
    </source>
</evidence>
<dbReference type="InterPro" id="IPR000182">
    <property type="entry name" value="GNAT_dom"/>
</dbReference>
<dbReference type="EMBL" id="OC864559">
    <property type="protein sequence ID" value="CAD7631795.1"/>
    <property type="molecule type" value="Genomic_DNA"/>
</dbReference>
<dbReference type="InterPro" id="IPR052729">
    <property type="entry name" value="Acyl/Acetyltrans_Enzymes"/>
</dbReference>
<sequence>MSIIKYANEVRIQLDPNGIFVVEDNDSRKLLGYCAAVNLSNELAYIGGYCVRPEYRGHGIGKDLWNTGMAHMGDRNIAIFALNYKMFEIYRDLQNFNCIPDRRILNMRGQLNPSKDLIDTIDGISLVSVNENNIRDVIEYDKQIPENIHLVAINDRKEVVGYCFVVEMCSGITGIAPLYADNQQIAELLANKCCQRLPPHKTTDVLLKCWHLNEGAIELAKKLGLNEVGQQMTAFSKNIIHINTDKIYSLSSSSYHL</sequence>
<dbReference type="Gene3D" id="3.40.630.90">
    <property type="match status" value="1"/>
</dbReference>
<dbReference type="PANTHER" id="PTHR47237:SF1">
    <property type="entry name" value="SLL0310 PROTEIN"/>
    <property type="match status" value="1"/>
</dbReference>
<dbReference type="GO" id="GO:0016747">
    <property type="term" value="F:acyltransferase activity, transferring groups other than amino-acyl groups"/>
    <property type="evidence" value="ECO:0007669"/>
    <property type="project" value="InterPro"/>
</dbReference>
<dbReference type="CDD" id="cd04301">
    <property type="entry name" value="NAT_SF"/>
    <property type="match status" value="1"/>
</dbReference>
<dbReference type="Gene3D" id="3.40.630.30">
    <property type="match status" value="1"/>
</dbReference>
<proteinExistence type="predicted"/>
<evidence type="ECO:0000259" key="1">
    <source>
        <dbReference type="PROSITE" id="PS51186"/>
    </source>
</evidence>
<dbReference type="Proteomes" id="UP000759131">
    <property type="component" value="Unassembled WGS sequence"/>
</dbReference>
<dbReference type="OrthoDB" id="5771378at2759"/>
<feature type="domain" description="N-acetyltransferase" evidence="1">
    <location>
        <begin position="1"/>
        <end position="108"/>
    </location>
</feature>
<organism evidence="2">
    <name type="scientific">Medioppia subpectinata</name>
    <dbReference type="NCBI Taxonomy" id="1979941"/>
    <lineage>
        <taxon>Eukaryota</taxon>
        <taxon>Metazoa</taxon>
        <taxon>Ecdysozoa</taxon>
        <taxon>Arthropoda</taxon>
        <taxon>Chelicerata</taxon>
        <taxon>Arachnida</taxon>
        <taxon>Acari</taxon>
        <taxon>Acariformes</taxon>
        <taxon>Sarcoptiformes</taxon>
        <taxon>Oribatida</taxon>
        <taxon>Brachypylina</taxon>
        <taxon>Oppioidea</taxon>
        <taxon>Oppiidae</taxon>
        <taxon>Medioppia</taxon>
    </lineage>
</organism>
<name>A0A7R9KZ33_9ACAR</name>
<dbReference type="InterPro" id="IPR016181">
    <property type="entry name" value="Acyl_CoA_acyltransferase"/>
</dbReference>